<dbReference type="Gene3D" id="3.40.50.720">
    <property type="entry name" value="NAD(P)-binding Rossmann-like Domain"/>
    <property type="match status" value="1"/>
</dbReference>
<dbReference type="Proteomes" id="UP000006844">
    <property type="component" value="Chromosome"/>
</dbReference>
<dbReference type="HOGENOM" id="CLU_023194_1_3_0"/>
<dbReference type="PANTHER" id="PTHR43818:SF11">
    <property type="entry name" value="BCDNA.GH03377"/>
    <property type="match status" value="1"/>
</dbReference>
<evidence type="ECO:0000313" key="5">
    <source>
        <dbReference type="Proteomes" id="UP000006844"/>
    </source>
</evidence>
<dbReference type="Pfam" id="PF01408">
    <property type="entry name" value="GFO_IDH_MocA"/>
    <property type="match status" value="1"/>
</dbReference>
<dbReference type="Gene3D" id="3.30.360.10">
    <property type="entry name" value="Dihydrodipicolinate Reductase, domain 2"/>
    <property type="match status" value="1"/>
</dbReference>
<dbReference type="AlphaFoldDB" id="E8V653"/>
<gene>
    <name evidence="4" type="ordered locus">AciPR4_4199</name>
</gene>
<dbReference type="InterPro" id="IPR000683">
    <property type="entry name" value="Gfo/Idh/MocA-like_OxRdtase_N"/>
</dbReference>
<feature type="domain" description="Gfo/Idh/MocA-like oxidoreductase N-terminal" evidence="2">
    <location>
        <begin position="22"/>
        <end position="144"/>
    </location>
</feature>
<evidence type="ECO:0000259" key="3">
    <source>
        <dbReference type="Pfam" id="PF22725"/>
    </source>
</evidence>
<keyword evidence="1" id="KW-0560">Oxidoreductase</keyword>
<dbReference type="InterPro" id="IPR050463">
    <property type="entry name" value="Gfo/Idh/MocA_oxidrdct_glycsds"/>
</dbReference>
<protein>
    <submittedName>
        <fullName evidence="4">Oxidoreductase domain protein</fullName>
    </submittedName>
</protein>
<dbReference type="STRING" id="401053.AciPR4_4199"/>
<dbReference type="PANTHER" id="PTHR43818">
    <property type="entry name" value="BCDNA.GH03377"/>
    <property type="match status" value="1"/>
</dbReference>
<dbReference type="InterPro" id="IPR055170">
    <property type="entry name" value="GFO_IDH_MocA-like_dom"/>
</dbReference>
<evidence type="ECO:0000259" key="2">
    <source>
        <dbReference type="Pfam" id="PF01408"/>
    </source>
</evidence>
<proteinExistence type="predicted"/>
<reference evidence="4 5" key="1">
    <citation type="journal article" date="2012" name="Stand. Genomic Sci.">
        <title>Complete genome sequence of Terriglobus saanensis type strain SP1PR4(T), an Acidobacteria from tundra soil.</title>
        <authorList>
            <person name="Rawat S.R."/>
            <person name="Mannisto M.K."/>
            <person name="Starovoytov V."/>
            <person name="Goodwin L."/>
            <person name="Nolan M."/>
            <person name="Hauser L."/>
            <person name="Land M."/>
            <person name="Davenport K.W."/>
            <person name="Woyke T."/>
            <person name="Haggblom M.M."/>
        </authorList>
    </citation>
    <scope>NUCLEOTIDE SEQUENCE</scope>
    <source>
        <strain evidence="5">ATCC BAA-1853 / DSM 23119 / SP1PR4</strain>
    </source>
</reference>
<dbReference type="GO" id="GO:0016491">
    <property type="term" value="F:oxidoreductase activity"/>
    <property type="evidence" value="ECO:0007669"/>
    <property type="project" value="UniProtKB-KW"/>
</dbReference>
<dbReference type="SUPFAM" id="SSF55347">
    <property type="entry name" value="Glyceraldehyde-3-phosphate dehydrogenase-like, C-terminal domain"/>
    <property type="match status" value="1"/>
</dbReference>
<name>E8V653_TERSS</name>
<evidence type="ECO:0000256" key="1">
    <source>
        <dbReference type="ARBA" id="ARBA00023002"/>
    </source>
</evidence>
<dbReference type="GO" id="GO:0000166">
    <property type="term" value="F:nucleotide binding"/>
    <property type="evidence" value="ECO:0007669"/>
    <property type="project" value="InterPro"/>
</dbReference>
<keyword evidence="5" id="KW-1185">Reference proteome</keyword>
<dbReference type="InterPro" id="IPR036291">
    <property type="entry name" value="NAD(P)-bd_dom_sf"/>
</dbReference>
<dbReference type="Pfam" id="PF22725">
    <property type="entry name" value="GFO_IDH_MocA_C3"/>
    <property type="match status" value="1"/>
</dbReference>
<dbReference type="EMBL" id="CP002467">
    <property type="protein sequence ID" value="ADV84944.1"/>
    <property type="molecule type" value="Genomic_DNA"/>
</dbReference>
<dbReference type="OrthoDB" id="9815825at2"/>
<dbReference type="KEGG" id="tsa:AciPR4_4199"/>
<evidence type="ECO:0000313" key="4">
    <source>
        <dbReference type="EMBL" id="ADV84944.1"/>
    </source>
</evidence>
<accession>E8V653</accession>
<feature type="domain" description="GFO/IDH/MocA-like oxidoreductase" evidence="3">
    <location>
        <begin position="157"/>
        <end position="279"/>
    </location>
</feature>
<sequence length="363" mass="39467">MLRIFMGVFLSVAVSAVAQEPVRVAVVGLEHGHAGGVFSNIEKNHDVKLVAIVEADKPLREKYAARFHLDAGLFYDDMDAMFAKTKPEVVLAYNAVQKHREVVVKAAEHGVSAMVEKPLATTLEDAEAMKAAAVKHHTQLLVNYETTWYASNAEVLKEVADGKLGNVRKVVVHDGHEGPIEIHVGPEFAKWLTDPIGNGAGAMFDFGCYGADMATVMMHGQAPISVTAVAQTNKPEVYPKVDDDAVIILKYKGSNVVLMPSWDWSFSRKDMEVYGDGGYAIAVDPTALRLRYKGEKTETASVAPALPPDQATSFGYLVAVMRGRVKPVGDYSGLDTNMVVMQILDAARRSVKEGRTVQVTPLK</sequence>
<dbReference type="eggNOG" id="COG0673">
    <property type="taxonomic scope" value="Bacteria"/>
</dbReference>
<dbReference type="SUPFAM" id="SSF51735">
    <property type="entry name" value="NAD(P)-binding Rossmann-fold domains"/>
    <property type="match status" value="1"/>
</dbReference>
<organism evidence="4 5">
    <name type="scientific">Terriglobus saanensis (strain ATCC BAA-1853 / DSM 23119 / SP1PR4)</name>
    <dbReference type="NCBI Taxonomy" id="401053"/>
    <lineage>
        <taxon>Bacteria</taxon>
        <taxon>Pseudomonadati</taxon>
        <taxon>Acidobacteriota</taxon>
        <taxon>Terriglobia</taxon>
        <taxon>Terriglobales</taxon>
        <taxon>Acidobacteriaceae</taxon>
        <taxon>Terriglobus</taxon>
    </lineage>
</organism>